<organism evidence="1">
    <name type="scientific">marine sediment metagenome</name>
    <dbReference type="NCBI Taxonomy" id="412755"/>
    <lineage>
        <taxon>unclassified sequences</taxon>
        <taxon>metagenomes</taxon>
        <taxon>ecological metagenomes</taxon>
    </lineage>
</organism>
<protein>
    <submittedName>
        <fullName evidence="1">Uncharacterized protein</fullName>
    </submittedName>
</protein>
<dbReference type="EMBL" id="LAZR01040096">
    <property type="protein sequence ID" value="KKL15342.1"/>
    <property type="molecule type" value="Genomic_DNA"/>
</dbReference>
<name>A0A0F9BNE1_9ZZZZ</name>
<dbReference type="AlphaFoldDB" id="A0A0F9BNE1"/>
<reference evidence="1" key="1">
    <citation type="journal article" date="2015" name="Nature">
        <title>Complex archaea that bridge the gap between prokaryotes and eukaryotes.</title>
        <authorList>
            <person name="Spang A."/>
            <person name="Saw J.H."/>
            <person name="Jorgensen S.L."/>
            <person name="Zaremba-Niedzwiedzka K."/>
            <person name="Martijn J."/>
            <person name="Lind A.E."/>
            <person name="van Eijk R."/>
            <person name="Schleper C."/>
            <person name="Guy L."/>
            <person name="Ettema T.J."/>
        </authorList>
    </citation>
    <scope>NUCLEOTIDE SEQUENCE</scope>
</reference>
<sequence>MSSTLSSWKQLLKAKQGFELLNEVVIGPQGGTSISLREAVIVTEGMACTVTALDKDKVVINAEVCCPPIEETNVMGEQDINRSVLREDYGRVIWNTNSPTTSRLSWGPEGSPRTNLVVGSGVEGKQHELFFNPLILNQKYEFIVGGCRSFCGDCFSSVIYAFNVRVLTEVAIIASFNLQVLTSLLLSTSTTILLDRFGSSSSFGGEAGASRSIGLAHTISGITLAASTMSILNSTSWGVVPAITTVP</sequence>
<accession>A0A0F9BNE1</accession>
<comment type="caution">
    <text evidence="1">The sequence shown here is derived from an EMBL/GenBank/DDBJ whole genome shotgun (WGS) entry which is preliminary data.</text>
</comment>
<gene>
    <name evidence="1" type="ORF">LCGC14_2506590</name>
</gene>
<evidence type="ECO:0000313" key="1">
    <source>
        <dbReference type="EMBL" id="KKL15342.1"/>
    </source>
</evidence>
<proteinExistence type="predicted"/>